<proteinExistence type="predicted"/>
<dbReference type="AlphaFoldDB" id="A0A212M1P3"/>
<gene>
    <name evidence="1" type="ORF">KL86SPO_70590</name>
</gene>
<accession>A0A212M1P3</accession>
<sequence>MKILVEQLKTIQVYNPLMFAEIKKLITSANAMIGEANNGIDLHVVKAESEKINKATAEILSICECYSSMVNCEHCGLSEKCEG</sequence>
<evidence type="ECO:0000313" key="1">
    <source>
        <dbReference type="EMBL" id="SCM83732.1"/>
    </source>
</evidence>
<protein>
    <submittedName>
        <fullName evidence="1">Uncharacterized protein</fullName>
    </submittedName>
</protein>
<dbReference type="EMBL" id="FMJE01000007">
    <property type="protein sequence ID" value="SCM83732.1"/>
    <property type="molecule type" value="Genomic_DNA"/>
</dbReference>
<name>A0A212M1P3_9FIRM</name>
<reference evidence="1" key="1">
    <citation type="submission" date="2016-08" db="EMBL/GenBank/DDBJ databases">
        <authorList>
            <person name="Seilhamer J.J."/>
        </authorList>
    </citation>
    <scope>NUCLEOTIDE SEQUENCE</scope>
    <source>
        <strain evidence="1">86</strain>
    </source>
</reference>
<organism evidence="1">
    <name type="scientific">uncultured Sporomusa sp</name>
    <dbReference type="NCBI Taxonomy" id="307249"/>
    <lineage>
        <taxon>Bacteria</taxon>
        <taxon>Bacillati</taxon>
        <taxon>Bacillota</taxon>
        <taxon>Negativicutes</taxon>
        <taxon>Selenomonadales</taxon>
        <taxon>Sporomusaceae</taxon>
        <taxon>Sporomusa</taxon>
        <taxon>environmental samples</taxon>
    </lineage>
</organism>
<dbReference type="RefSeq" id="WP_288186084.1">
    <property type="nucleotide sequence ID" value="NZ_LT608335.1"/>
</dbReference>